<gene>
    <name evidence="2" type="ORF">DSTB1V02_LOCUS7944</name>
</gene>
<dbReference type="EMBL" id="LR901233">
    <property type="protein sequence ID" value="CAD7248123.1"/>
    <property type="molecule type" value="Genomic_DNA"/>
</dbReference>
<feature type="signal peptide" evidence="1">
    <location>
        <begin position="1"/>
        <end position="25"/>
    </location>
</feature>
<reference evidence="2" key="1">
    <citation type="submission" date="2020-11" db="EMBL/GenBank/DDBJ databases">
        <authorList>
            <person name="Tran Van P."/>
        </authorList>
    </citation>
    <scope>NUCLEOTIDE SEQUENCE</scope>
</reference>
<organism evidence="2">
    <name type="scientific">Darwinula stevensoni</name>
    <dbReference type="NCBI Taxonomy" id="69355"/>
    <lineage>
        <taxon>Eukaryota</taxon>
        <taxon>Metazoa</taxon>
        <taxon>Ecdysozoa</taxon>
        <taxon>Arthropoda</taxon>
        <taxon>Crustacea</taxon>
        <taxon>Oligostraca</taxon>
        <taxon>Ostracoda</taxon>
        <taxon>Podocopa</taxon>
        <taxon>Podocopida</taxon>
        <taxon>Darwinulocopina</taxon>
        <taxon>Darwinuloidea</taxon>
        <taxon>Darwinulidae</taxon>
        <taxon>Darwinula</taxon>
    </lineage>
</organism>
<name>A0A7R8XE81_9CRUS</name>
<protein>
    <submittedName>
        <fullName evidence="2">Uncharacterized protein</fullName>
    </submittedName>
</protein>
<sequence length="197" mass="20517">MPTMHVLRIAAGIAIILLFAIQCLGLTWTNCRSPLEEAEGLIMVFSTCGAGSGTNNDCGSSIATSIKCCYVTEGNLTSDSCRVHYGDAGQVLSCFDDGQFMKGACGSFSEGSCDGRSHSITCCTYYLDDSSSSIPNRRLIPGMLTPEGSSNGYNSTCGSRRVAVGRCASGSNANCSNGDYTALTCAYAAGCYDCPLS</sequence>
<accession>A0A7R8XE81</accession>
<evidence type="ECO:0000313" key="2">
    <source>
        <dbReference type="EMBL" id="CAD7248123.1"/>
    </source>
</evidence>
<proteinExistence type="predicted"/>
<evidence type="ECO:0000256" key="1">
    <source>
        <dbReference type="SAM" id="SignalP"/>
    </source>
</evidence>
<dbReference type="AlphaFoldDB" id="A0A7R8XE81"/>
<evidence type="ECO:0000313" key="3">
    <source>
        <dbReference type="Proteomes" id="UP000677054"/>
    </source>
</evidence>
<keyword evidence="3" id="KW-1185">Reference proteome</keyword>
<dbReference type="Proteomes" id="UP000677054">
    <property type="component" value="Unassembled WGS sequence"/>
</dbReference>
<feature type="chain" id="PRO_5036209180" evidence="1">
    <location>
        <begin position="26"/>
        <end position="197"/>
    </location>
</feature>
<keyword evidence="1" id="KW-0732">Signal</keyword>
<dbReference type="EMBL" id="CAJPEV010001716">
    <property type="protein sequence ID" value="CAG0893991.1"/>
    <property type="molecule type" value="Genomic_DNA"/>
</dbReference>